<evidence type="ECO:0000256" key="5">
    <source>
        <dbReference type="ARBA" id="ARBA00023136"/>
    </source>
</evidence>
<dbReference type="Proteomes" id="UP001218188">
    <property type="component" value="Unassembled WGS sequence"/>
</dbReference>
<proteinExistence type="inferred from homology"/>
<dbReference type="GO" id="GO:0016020">
    <property type="term" value="C:membrane"/>
    <property type="evidence" value="ECO:0007669"/>
    <property type="project" value="UniProtKB-SubCell"/>
</dbReference>
<dbReference type="InterPro" id="IPR009311">
    <property type="entry name" value="IFI6/IFI27-like"/>
</dbReference>
<evidence type="ECO:0000256" key="3">
    <source>
        <dbReference type="ARBA" id="ARBA00022692"/>
    </source>
</evidence>
<dbReference type="PANTHER" id="PTHR16932:SF18">
    <property type="entry name" value="INTERFERON, ALPHA-INDUCIBLE PROTEIN 27-LIKE 2"/>
    <property type="match status" value="1"/>
</dbReference>
<comment type="caution">
    <text evidence="6">The sequence shown here is derived from an EMBL/GenBank/DDBJ whole genome shotgun (WGS) entry which is preliminary data.</text>
</comment>
<accession>A0AAD6XEI5</accession>
<keyword evidence="3" id="KW-0812">Transmembrane</keyword>
<dbReference type="Gene3D" id="3.80.10.10">
    <property type="entry name" value="Ribonuclease Inhibitor"/>
    <property type="match status" value="1"/>
</dbReference>
<dbReference type="Gene3D" id="6.10.110.10">
    <property type="match status" value="1"/>
</dbReference>
<dbReference type="Pfam" id="PF06140">
    <property type="entry name" value="Ifi-6-16"/>
    <property type="match status" value="1"/>
</dbReference>
<sequence length="721" mass="77353">MHRCLKIPEILQMIFTKLSEHNLPSSAFRPHGAEALSRLAQTCQEFSDPALNILWKYQYTLTYTSAQDLSSTSMGNVGPRSFLEDLRSLSLKKHLPRFLIFLLQRFRTTINPVDFDRVLKYSSKIRDITIGQELQLEVMEILSLSLPVDQFLPNLLNLGWTPNDGRIFPYISLFLGQQLTCLYLRIGSSLAHSSLLSVLASKTPCLTNITLRWNMVDDPTLATLQTLSVPHLDLPTYRCLASRPNLTGLSLENLLSFDDVAFGSNPFPGLTRLLISSPTIASAATAFVGALSNTPLKYFECASEALTSVVKIRQLCSALAAGCSLSHLMDINMALGFDEDPASLILAGTITADVLAPLLVFPNLRRVTVDSSLDLALDDAFCAALAAAWPRIEQPTVSLLALVAFARHCPRLAELTMEFNAQGLPDTPYPPLEPRISQRALRELHIGHSPIDSPFLVARFLSIAFPALEEVIPSLPPGEVPGTVVTEPNFSGWREVGRLLPMLVAIRMEDEMYWKAQITREAARRVFEYFGGLALRGRGVYYKVIQVGTGHHRIDDGEDVSDSPPAVSPHANSALNAAKSVQISEEQIDAARRAAVAVGQASASAAVGAGKVAADLQQMYDSIDPDVKRKAAFIEGGVAVGVVAPPLIINALGFTQGGVAAGSAAAGIHAGIGNVAAGSAFAALQSAGVVGLAPGAVAAAAGLGGVAGHFLEDYTKKMKSL</sequence>
<evidence type="ECO:0000256" key="1">
    <source>
        <dbReference type="ARBA" id="ARBA00004141"/>
    </source>
</evidence>
<evidence type="ECO:0000256" key="4">
    <source>
        <dbReference type="ARBA" id="ARBA00022989"/>
    </source>
</evidence>
<dbReference type="PANTHER" id="PTHR16932">
    <property type="entry name" value="INTERFERON ALPHA-INDUCIBLE PROTEIN 27"/>
    <property type="match status" value="1"/>
</dbReference>
<name>A0AAD6XEI5_9AGAR</name>
<dbReference type="SUPFAM" id="SSF52047">
    <property type="entry name" value="RNI-like"/>
    <property type="match status" value="1"/>
</dbReference>
<evidence type="ECO:0000256" key="2">
    <source>
        <dbReference type="ARBA" id="ARBA00007262"/>
    </source>
</evidence>
<dbReference type="InterPro" id="IPR032675">
    <property type="entry name" value="LRR_dom_sf"/>
</dbReference>
<keyword evidence="5" id="KW-0472">Membrane</keyword>
<evidence type="ECO:0000313" key="6">
    <source>
        <dbReference type="EMBL" id="KAJ7042339.1"/>
    </source>
</evidence>
<keyword evidence="4" id="KW-1133">Transmembrane helix</keyword>
<evidence type="ECO:0000313" key="7">
    <source>
        <dbReference type="Proteomes" id="UP001218188"/>
    </source>
</evidence>
<reference evidence="6" key="1">
    <citation type="submission" date="2023-03" db="EMBL/GenBank/DDBJ databases">
        <title>Massive genome expansion in bonnet fungi (Mycena s.s.) driven by repeated elements and novel gene families across ecological guilds.</title>
        <authorList>
            <consortium name="Lawrence Berkeley National Laboratory"/>
            <person name="Harder C.B."/>
            <person name="Miyauchi S."/>
            <person name="Viragh M."/>
            <person name="Kuo A."/>
            <person name="Thoen E."/>
            <person name="Andreopoulos B."/>
            <person name="Lu D."/>
            <person name="Skrede I."/>
            <person name="Drula E."/>
            <person name="Henrissat B."/>
            <person name="Morin E."/>
            <person name="Kohler A."/>
            <person name="Barry K."/>
            <person name="LaButti K."/>
            <person name="Morin E."/>
            <person name="Salamov A."/>
            <person name="Lipzen A."/>
            <person name="Mereny Z."/>
            <person name="Hegedus B."/>
            <person name="Baldrian P."/>
            <person name="Stursova M."/>
            <person name="Weitz H."/>
            <person name="Taylor A."/>
            <person name="Grigoriev I.V."/>
            <person name="Nagy L.G."/>
            <person name="Martin F."/>
            <person name="Kauserud H."/>
        </authorList>
    </citation>
    <scope>NUCLEOTIDE SEQUENCE</scope>
    <source>
        <strain evidence="6">CBHHK200</strain>
    </source>
</reference>
<dbReference type="InterPro" id="IPR038213">
    <property type="entry name" value="IFI6/IFI27-like_sf"/>
</dbReference>
<dbReference type="EMBL" id="JARJCM010000013">
    <property type="protein sequence ID" value="KAJ7042339.1"/>
    <property type="molecule type" value="Genomic_DNA"/>
</dbReference>
<organism evidence="6 7">
    <name type="scientific">Mycena alexandri</name>
    <dbReference type="NCBI Taxonomy" id="1745969"/>
    <lineage>
        <taxon>Eukaryota</taxon>
        <taxon>Fungi</taxon>
        <taxon>Dikarya</taxon>
        <taxon>Basidiomycota</taxon>
        <taxon>Agaricomycotina</taxon>
        <taxon>Agaricomycetes</taxon>
        <taxon>Agaricomycetidae</taxon>
        <taxon>Agaricales</taxon>
        <taxon>Marasmiineae</taxon>
        <taxon>Mycenaceae</taxon>
        <taxon>Mycena</taxon>
    </lineage>
</organism>
<evidence type="ECO:0008006" key="8">
    <source>
        <dbReference type="Google" id="ProtNLM"/>
    </source>
</evidence>
<protein>
    <recommendedName>
        <fullName evidence="8">F-box domain-containing protein</fullName>
    </recommendedName>
</protein>
<comment type="subcellular location">
    <subcellularLocation>
        <location evidence="1">Membrane</location>
        <topology evidence="1">Multi-pass membrane protein</topology>
    </subcellularLocation>
</comment>
<dbReference type="AlphaFoldDB" id="A0AAD6XEI5"/>
<gene>
    <name evidence="6" type="ORF">C8F04DRAFT_1229996</name>
</gene>
<keyword evidence="7" id="KW-1185">Reference proteome</keyword>
<comment type="similarity">
    <text evidence="2">Belongs to the IFI6/IFI27 family.</text>
</comment>